<proteinExistence type="predicted"/>
<dbReference type="AlphaFoldDB" id="A0A2L2XBI3"/>
<comment type="caution">
    <text evidence="1">The sequence shown here is derived from an EMBL/GenBank/DDBJ whole genome shotgun (WGS) entry which is preliminary data.</text>
</comment>
<keyword evidence="2" id="KW-1185">Reference proteome</keyword>
<dbReference type="EMBL" id="BFAV01000112">
    <property type="protein sequence ID" value="GBF33667.1"/>
    <property type="molecule type" value="Genomic_DNA"/>
</dbReference>
<dbReference type="Proteomes" id="UP000239549">
    <property type="component" value="Unassembled WGS sequence"/>
</dbReference>
<evidence type="ECO:0000313" key="2">
    <source>
        <dbReference type="Proteomes" id="UP000239549"/>
    </source>
</evidence>
<gene>
    <name evidence="1" type="ORF">DCCM_2773</name>
</gene>
<reference evidence="2" key="1">
    <citation type="submission" date="2018-02" db="EMBL/GenBank/DDBJ databases">
        <title>Genome sequence of Desulfocucumis palustris strain NAW-5.</title>
        <authorList>
            <person name="Watanabe M."/>
            <person name="Kojima H."/>
            <person name="Fukui M."/>
        </authorList>
    </citation>
    <scope>NUCLEOTIDE SEQUENCE [LARGE SCALE GENOMIC DNA]</scope>
    <source>
        <strain evidence="2">NAW-5</strain>
    </source>
</reference>
<evidence type="ECO:0000313" key="1">
    <source>
        <dbReference type="EMBL" id="GBF33667.1"/>
    </source>
</evidence>
<organism evidence="1 2">
    <name type="scientific">Desulfocucumis palustris</name>
    <dbReference type="NCBI Taxonomy" id="1898651"/>
    <lineage>
        <taxon>Bacteria</taxon>
        <taxon>Bacillati</taxon>
        <taxon>Bacillota</taxon>
        <taxon>Clostridia</taxon>
        <taxon>Eubacteriales</taxon>
        <taxon>Desulfocucumaceae</taxon>
        <taxon>Desulfocucumis</taxon>
    </lineage>
</organism>
<sequence length="47" mass="5769">MLSQFSRASIIEHFIRRQEVRFNISRQILFSFFALNDIDIYTYKPQK</sequence>
<name>A0A2L2XBI3_9FIRM</name>
<accession>A0A2L2XBI3</accession>
<protein>
    <submittedName>
        <fullName evidence="1">Uncharacterized protein</fullName>
    </submittedName>
</protein>